<comment type="subcellular location">
    <subcellularLocation>
        <location evidence="1">Cell envelope</location>
    </subcellularLocation>
</comment>
<sequence length="355" mass="37716">MAAPARMKADIDMPKSRTSSFTRRGFVAAGGALGLVAVLTACGGTDSAKGDKDNGASASAAWTFKDDLGKDVTTKAKPKNIVAYTGTAAALHDYGIKVKGVFGPTKTTDGKADVQAGSLDISKVEILGNVYDEFNVEKYAALQPDVLLTNTWDGTYWYVPEASKDKILALAPAAAVKVGGDVTLDKALERTADLAKSLGADMNSKKAVDSKARFEAAAAKVREATKANPGVKVLVGSGSDALFYASTPDTAADLKYFKQLGVEFVTPEKLDEGGFFESLSWENAGKYKADVILLDNRTGTLQPEQLKDRPTWVEMPAVKAGQVVPRVTEPIYSYEKCAQILEDLAKSIQNAKKVS</sequence>
<dbReference type="PANTHER" id="PTHR30532:SF24">
    <property type="entry name" value="FERRIC ENTEROBACTIN-BINDING PERIPLASMIC PROTEIN FEPB"/>
    <property type="match status" value="1"/>
</dbReference>
<evidence type="ECO:0000256" key="1">
    <source>
        <dbReference type="ARBA" id="ARBA00004196"/>
    </source>
</evidence>
<comment type="caution">
    <text evidence="6">The sequence shown here is derived from an EMBL/GenBank/DDBJ whole genome shotgun (WGS) entry which is preliminary data.</text>
</comment>
<keyword evidence="3" id="KW-0813">Transport</keyword>
<evidence type="ECO:0000313" key="6">
    <source>
        <dbReference type="EMBL" id="GHI80024.1"/>
    </source>
</evidence>
<feature type="domain" description="Fe/B12 periplasmic-binding" evidence="5">
    <location>
        <begin position="79"/>
        <end position="352"/>
    </location>
</feature>
<organism evidence="6 7">
    <name type="scientific">Streptomyces spororaveus</name>
    <dbReference type="NCBI Taxonomy" id="284039"/>
    <lineage>
        <taxon>Bacteria</taxon>
        <taxon>Bacillati</taxon>
        <taxon>Actinomycetota</taxon>
        <taxon>Actinomycetes</taxon>
        <taxon>Kitasatosporales</taxon>
        <taxon>Streptomycetaceae</taxon>
        <taxon>Streptomyces</taxon>
    </lineage>
</organism>
<evidence type="ECO:0000256" key="4">
    <source>
        <dbReference type="ARBA" id="ARBA00022729"/>
    </source>
</evidence>
<evidence type="ECO:0000313" key="7">
    <source>
        <dbReference type="Proteomes" id="UP000608522"/>
    </source>
</evidence>
<accession>A0ABQ3THZ2</accession>
<dbReference type="PROSITE" id="PS50983">
    <property type="entry name" value="FE_B12_PBP"/>
    <property type="match status" value="1"/>
</dbReference>
<dbReference type="Pfam" id="PF01497">
    <property type="entry name" value="Peripla_BP_2"/>
    <property type="match status" value="1"/>
</dbReference>
<dbReference type="InterPro" id="IPR002491">
    <property type="entry name" value="ABC_transptr_periplasmic_BD"/>
</dbReference>
<dbReference type="Proteomes" id="UP000608522">
    <property type="component" value="Unassembled WGS sequence"/>
</dbReference>
<evidence type="ECO:0000259" key="5">
    <source>
        <dbReference type="PROSITE" id="PS50983"/>
    </source>
</evidence>
<dbReference type="Gene3D" id="3.40.50.1980">
    <property type="entry name" value="Nitrogenase molybdenum iron protein domain"/>
    <property type="match status" value="2"/>
</dbReference>
<dbReference type="PANTHER" id="PTHR30532">
    <property type="entry name" value="IRON III DICITRATE-BINDING PERIPLASMIC PROTEIN"/>
    <property type="match status" value="1"/>
</dbReference>
<comment type="similarity">
    <text evidence="2">Belongs to the bacterial solute-binding protein 8 family.</text>
</comment>
<proteinExistence type="inferred from homology"/>
<keyword evidence="7" id="KW-1185">Reference proteome</keyword>
<dbReference type="InterPro" id="IPR051313">
    <property type="entry name" value="Bact_iron-sidero_bind"/>
</dbReference>
<evidence type="ECO:0000256" key="2">
    <source>
        <dbReference type="ARBA" id="ARBA00008814"/>
    </source>
</evidence>
<dbReference type="SUPFAM" id="SSF53807">
    <property type="entry name" value="Helical backbone' metal receptor"/>
    <property type="match status" value="1"/>
</dbReference>
<name>A0ABQ3THZ2_9ACTN</name>
<gene>
    <name evidence="6" type="ORF">Sspor_55850</name>
</gene>
<keyword evidence="4" id="KW-0732">Signal</keyword>
<reference evidence="7" key="1">
    <citation type="submission" date="2023-07" db="EMBL/GenBank/DDBJ databases">
        <title>Whole genome shotgun sequence of Streptomyces spororaveus NBRC 15456.</title>
        <authorList>
            <person name="Komaki H."/>
            <person name="Tamura T."/>
        </authorList>
    </citation>
    <scope>NUCLEOTIDE SEQUENCE [LARGE SCALE GENOMIC DNA]</scope>
    <source>
        <strain evidence="7">NBRC 15456</strain>
    </source>
</reference>
<evidence type="ECO:0000256" key="3">
    <source>
        <dbReference type="ARBA" id="ARBA00022448"/>
    </source>
</evidence>
<protein>
    <submittedName>
        <fullName evidence="6">ABC transporter substrate-binding protein</fullName>
    </submittedName>
</protein>
<dbReference type="EMBL" id="BNED01000005">
    <property type="protein sequence ID" value="GHI80024.1"/>
    <property type="molecule type" value="Genomic_DNA"/>
</dbReference>